<sequence length="71" mass="7841">MLIAIKWLIVITVYWVVFFWGGRKMQKRVRNSRNFTPGGGGKCSNPVPQCLGNLLNSPGSSVLGKSLGEIY</sequence>
<keyword evidence="1" id="KW-1133">Transmembrane helix</keyword>
<keyword evidence="1" id="KW-0472">Membrane</keyword>
<reference evidence="2" key="1">
    <citation type="submission" date="2018-08" db="EMBL/GenBank/DDBJ databases">
        <title>HSV2 whole genome sequences from clinical isolates.</title>
        <authorList>
            <person name="Roychoudhury P."/>
            <person name="Greninger A.L."/>
            <person name="Jerome K.R."/>
            <person name="Johnston C."/>
            <person name="Wald A."/>
            <person name="Xie H."/>
        </authorList>
    </citation>
    <scope>NUCLEOTIDE SEQUENCE</scope>
    <source>
        <strain evidence="2">1998-8243</strain>
    </source>
</reference>
<evidence type="ECO:0000313" key="2">
    <source>
        <dbReference type="EMBL" id="QBH81123.1"/>
    </source>
</evidence>
<proteinExistence type="predicted"/>
<accession>A0A481TJS5</accession>
<name>A0A481TJS5_HHV2</name>
<organism evidence="2">
    <name type="scientific">Human herpesvirus 2</name>
    <name type="common">HHV-2</name>
    <name type="synonym">Human herpes simplex virus 2</name>
    <dbReference type="NCBI Taxonomy" id="10310"/>
    <lineage>
        <taxon>Viruses</taxon>
        <taxon>Duplodnaviria</taxon>
        <taxon>Heunggongvirae</taxon>
        <taxon>Peploviricota</taxon>
        <taxon>Herviviricetes</taxon>
        <taxon>Herpesvirales</taxon>
        <taxon>Orthoherpesviridae</taxon>
        <taxon>Alphaherpesvirinae</taxon>
        <taxon>Simplexvirus</taxon>
        <taxon>Simplexvirus humanalpha2</taxon>
    </lineage>
</organism>
<dbReference type="EMBL" id="MH790614">
    <property type="protein sequence ID" value="QBH81123.1"/>
    <property type="molecule type" value="Genomic_DNA"/>
</dbReference>
<keyword evidence="1" id="KW-0812">Transmembrane</keyword>
<evidence type="ECO:0000256" key="1">
    <source>
        <dbReference type="SAM" id="Phobius"/>
    </source>
</evidence>
<feature type="transmembrane region" description="Helical" evidence="1">
    <location>
        <begin position="6"/>
        <end position="23"/>
    </location>
</feature>
<protein>
    <submittedName>
        <fullName evidence="2">Uncharacterized protein</fullName>
    </submittedName>
</protein>
<organismHost>
    <name type="scientific">Homo sapiens</name>
    <name type="common">Human</name>
    <dbReference type="NCBI Taxonomy" id="9606"/>
</organismHost>